<feature type="region of interest" description="Disordered" evidence="2">
    <location>
        <begin position="475"/>
        <end position="508"/>
    </location>
</feature>
<keyword evidence="1" id="KW-0175">Coiled coil</keyword>
<dbReference type="Proteomes" id="UP000311919">
    <property type="component" value="Unassembled WGS sequence"/>
</dbReference>
<evidence type="ECO:0000256" key="1">
    <source>
        <dbReference type="SAM" id="Coils"/>
    </source>
</evidence>
<comment type="caution">
    <text evidence="3">The sequence shown here is derived from an EMBL/GenBank/DDBJ whole genome shotgun (WGS) entry which is preliminary data.</text>
</comment>
<proteinExistence type="predicted"/>
<feature type="compositionally biased region" description="Basic and acidic residues" evidence="2">
    <location>
        <begin position="481"/>
        <end position="500"/>
    </location>
</feature>
<feature type="region of interest" description="Disordered" evidence="2">
    <location>
        <begin position="281"/>
        <end position="300"/>
    </location>
</feature>
<gene>
    <name evidence="3" type="ORF">EWB00_002275</name>
</gene>
<protein>
    <submittedName>
        <fullName evidence="3">Orotidine 5'-phosphate decarboxylase</fullName>
    </submittedName>
</protein>
<accession>A0A4Z2DD18</accession>
<evidence type="ECO:0000256" key="2">
    <source>
        <dbReference type="SAM" id="MobiDB-lite"/>
    </source>
</evidence>
<keyword evidence="4" id="KW-1185">Reference proteome</keyword>
<dbReference type="AlphaFoldDB" id="A0A4Z2DD18"/>
<feature type="coiled-coil region" evidence="1">
    <location>
        <begin position="124"/>
        <end position="151"/>
    </location>
</feature>
<organism evidence="3 4">
    <name type="scientific">Schistosoma japonicum</name>
    <name type="common">Blood fluke</name>
    <dbReference type="NCBI Taxonomy" id="6182"/>
    <lineage>
        <taxon>Eukaryota</taxon>
        <taxon>Metazoa</taxon>
        <taxon>Spiralia</taxon>
        <taxon>Lophotrochozoa</taxon>
        <taxon>Platyhelminthes</taxon>
        <taxon>Trematoda</taxon>
        <taxon>Digenea</taxon>
        <taxon>Strigeidida</taxon>
        <taxon>Schistosomatoidea</taxon>
        <taxon>Schistosomatidae</taxon>
        <taxon>Schistosoma</taxon>
    </lineage>
</organism>
<evidence type="ECO:0000313" key="4">
    <source>
        <dbReference type="Proteomes" id="UP000311919"/>
    </source>
</evidence>
<evidence type="ECO:0000313" key="3">
    <source>
        <dbReference type="EMBL" id="TNN14296.1"/>
    </source>
</evidence>
<sequence>MDDDELTQEILDQFDLICTQHQNDHMSKYSNGAVNKNVLHSNKLSNCLSRSTSLDTKLSGGTQSSDFPQNDRASNVERGEIDRLKKEVSVLREELYMKLGELATIKESACRTKATDSDTISKLESHLTSERNDFQRKLSELNAQIAFREADYRLVCSELARIKEEVAVNKQLLNERSVEYSPASQILISVTSPNPDSVSNQKLRTSVPFVPSADFHLPAPVTPIPSKRNKIPHNGRIWDIHFTNDLDDKPKSNNIQKQTVDKCLILTGDDDNILLSSGPRKRQRCIMSPDPGAPHTTSPEHCMRPFPISLADASVETTDLLPNIPSSNNHALCYRIPSYPFPTIESFSDEFIKGESNLLLSELLNLSISIPQNEMNRCTVDNNTHTTLAPSSFSSEDSAWIISDYYLKGINKLLLCQSDILNGVQSSDNHTTHLHLVVKRFSDSVPYLLLRIEEQLNACINLLLNPYNHSTQQLIQSGHSSDLRRSEAEQEVETAGKENQKPSSINDASDDVYSHEISYLGEDPFAGAPPSQIVTSLTYPQMKSISKQPRECSLENQRNKSFPSDIGYWFSTNPTVGDISSKTIDNRGNNDNTNSCSLYHEIMLNRSTRGMNQLKYLATILSSYCPVSSFEMVNGIIDDSFMVDDDLQSISKEIQHLFQMISSVLSRFINKLADVFFQMKEGRKLFSSSSTATSSLVYNELIGDNTNYVTCSVDHSSFKQSQHTSSKRNTNSISSFSLIVPLITECFNLSVVFACFIKTGENRLLKNKVSNAPIDRTNSSEVKTCFPELLNCIILASEACFGRDDEYTESTKNQFKAFEYTGVVNFIKNRPIVTLKPLIGFLRLWRQMVSQKHWPGGHCCDRWWDTDDAELNTELENLTISRDVRQQYIEKLFGTSIRCSLLALCSWVCQFFDQFNHTTLSFIYNSVELVNSIEIQRIDLLNEFSGTIAVLTQRDDILWPDNCSCKPQVYSSLIHLSAYPLQTLMTIPISVPSMPLSNYQQSTPAFHELLIKQKHCLTAFGQLTRALIGLLWRHGDQCFQSYTDCLPDYFCLVTNLSRWIQCSRRVVSVVPEEQHHDYILNKSIRLTSFNHFTLKPELVEELYDFESGLETNSPSTSYVS</sequence>
<feature type="region of interest" description="Disordered" evidence="2">
    <location>
        <begin position="55"/>
        <end position="74"/>
    </location>
</feature>
<name>A0A4Z2DD18_SCHJA</name>
<dbReference type="STRING" id="6182.A0A4Z2DD18"/>
<dbReference type="OrthoDB" id="6255275at2759"/>
<feature type="compositionally biased region" description="Polar residues" evidence="2">
    <location>
        <begin position="55"/>
        <end position="73"/>
    </location>
</feature>
<dbReference type="EMBL" id="SKCS01000179">
    <property type="protein sequence ID" value="TNN14296.1"/>
    <property type="molecule type" value="Genomic_DNA"/>
</dbReference>
<reference evidence="3 4" key="1">
    <citation type="submission" date="2019-03" db="EMBL/GenBank/DDBJ databases">
        <title>An improved genome assembly of the fluke Schistosoma japonicum.</title>
        <authorList>
            <person name="Hu W."/>
            <person name="Luo F."/>
            <person name="Yin M."/>
            <person name="Mo X."/>
            <person name="Sun C."/>
            <person name="Wu Q."/>
            <person name="Zhu B."/>
            <person name="Xiang M."/>
            <person name="Wang J."/>
            <person name="Wang Y."/>
            <person name="Zhang T."/>
            <person name="Xu B."/>
            <person name="Zheng H."/>
            <person name="Feng Z."/>
        </authorList>
    </citation>
    <scope>NUCLEOTIDE SEQUENCE [LARGE SCALE GENOMIC DNA]</scope>
    <source>
        <strain evidence="3">HuSjv2</strain>
        <tissue evidence="3">Worms</tissue>
    </source>
</reference>